<dbReference type="AlphaFoldDB" id="A0A9P9YPY2"/>
<dbReference type="PANTHER" id="PTHR10380">
    <property type="entry name" value="CUTICLE PROTEIN"/>
    <property type="match status" value="1"/>
</dbReference>
<dbReference type="InterPro" id="IPR050468">
    <property type="entry name" value="Cuticle_Struct_Prot"/>
</dbReference>
<dbReference type="PROSITE" id="PS51155">
    <property type="entry name" value="CHIT_BIND_RR_2"/>
    <property type="match status" value="1"/>
</dbReference>
<evidence type="ECO:0000313" key="4">
    <source>
        <dbReference type="EMBL" id="KAI8041020.1"/>
    </source>
</evidence>
<dbReference type="GO" id="GO:0062129">
    <property type="term" value="C:chitin-based extracellular matrix"/>
    <property type="evidence" value="ECO:0007669"/>
    <property type="project" value="TreeGrafter"/>
</dbReference>
<evidence type="ECO:0008006" key="6">
    <source>
        <dbReference type="Google" id="ProtNLM"/>
    </source>
</evidence>
<dbReference type="Proteomes" id="UP001059596">
    <property type="component" value="Unassembled WGS sequence"/>
</dbReference>
<evidence type="ECO:0000313" key="5">
    <source>
        <dbReference type="Proteomes" id="UP001059596"/>
    </source>
</evidence>
<accession>A0A9P9YPY2</accession>
<proteinExistence type="predicted"/>
<dbReference type="EMBL" id="JAMKOV010000003">
    <property type="protein sequence ID" value="KAI8041020.1"/>
    <property type="molecule type" value="Genomic_DNA"/>
</dbReference>
<feature type="signal peptide" evidence="3">
    <location>
        <begin position="1"/>
        <end position="16"/>
    </location>
</feature>
<dbReference type="InterPro" id="IPR031311">
    <property type="entry name" value="CHIT_BIND_RR_consensus"/>
</dbReference>
<reference evidence="4" key="1">
    <citation type="journal article" date="2023" name="Genome Biol. Evol.">
        <title>Long-read-based Genome Assembly of Drosophila gunungcola Reveals Fewer Chemosensory Genes in Flower-breeding Species.</title>
        <authorList>
            <person name="Negi A."/>
            <person name="Liao B.Y."/>
            <person name="Yeh S.D."/>
        </authorList>
    </citation>
    <scope>NUCLEOTIDE SEQUENCE</scope>
    <source>
        <strain evidence="4">Sukarami</strain>
    </source>
</reference>
<evidence type="ECO:0000256" key="1">
    <source>
        <dbReference type="ARBA" id="ARBA00022460"/>
    </source>
</evidence>
<dbReference type="GO" id="GO:0008010">
    <property type="term" value="F:structural constituent of chitin-based larval cuticle"/>
    <property type="evidence" value="ECO:0007669"/>
    <property type="project" value="TreeGrafter"/>
</dbReference>
<evidence type="ECO:0000256" key="3">
    <source>
        <dbReference type="SAM" id="SignalP"/>
    </source>
</evidence>
<name>A0A9P9YPY2_9MUSC</name>
<gene>
    <name evidence="4" type="ORF">M5D96_005270</name>
</gene>
<keyword evidence="1 2" id="KW-0193">Cuticle</keyword>
<dbReference type="Pfam" id="PF00379">
    <property type="entry name" value="Chitin_bind_4"/>
    <property type="match status" value="1"/>
</dbReference>
<dbReference type="InterPro" id="IPR000618">
    <property type="entry name" value="Insect_cuticle"/>
</dbReference>
<keyword evidence="5" id="KW-1185">Reference proteome</keyword>
<keyword evidence="3" id="KW-0732">Signal</keyword>
<sequence>MKYPLLLLGSLSLAHGLALYYPYAYSAEGTAVFTPTQRQYIAKDRFGQYAFGYSEPLSSKQETHTLDGTTRGTYSYVDAEGKLQTVNYLADNDGFHVAATNLPKAVVPQESIGIGPRSASQPVEHPVEHPVVVTHPVVSHPVGQHPVEVHHPTPVESGRSAQPEVHHPVEHHQHSVPVSGSSVGHVQLTHPVADTVEVAAAKSLHLKRVEDEGVRNQLLGKVPIPVARSHHVVVPAPVYGYTIPRYYTSGFYY</sequence>
<organism evidence="4 5">
    <name type="scientific">Drosophila gunungcola</name>
    <name type="common">fruit fly</name>
    <dbReference type="NCBI Taxonomy" id="103775"/>
    <lineage>
        <taxon>Eukaryota</taxon>
        <taxon>Metazoa</taxon>
        <taxon>Ecdysozoa</taxon>
        <taxon>Arthropoda</taxon>
        <taxon>Hexapoda</taxon>
        <taxon>Insecta</taxon>
        <taxon>Pterygota</taxon>
        <taxon>Neoptera</taxon>
        <taxon>Endopterygota</taxon>
        <taxon>Diptera</taxon>
        <taxon>Brachycera</taxon>
        <taxon>Muscomorpha</taxon>
        <taxon>Ephydroidea</taxon>
        <taxon>Drosophilidae</taxon>
        <taxon>Drosophila</taxon>
        <taxon>Sophophora</taxon>
    </lineage>
</organism>
<evidence type="ECO:0000256" key="2">
    <source>
        <dbReference type="PROSITE-ProRule" id="PRU00497"/>
    </source>
</evidence>
<protein>
    <recommendedName>
        <fullName evidence="6">Cuticle protein 6</fullName>
    </recommendedName>
</protein>
<feature type="chain" id="PRO_5040211424" description="Cuticle protein 6" evidence="3">
    <location>
        <begin position="17"/>
        <end position="253"/>
    </location>
</feature>
<comment type="caution">
    <text evidence="4">The sequence shown here is derived from an EMBL/GenBank/DDBJ whole genome shotgun (WGS) entry which is preliminary data.</text>
</comment>
<dbReference type="PROSITE" id="PS00233">
    <property type="entry name" value="CHIT_BIND_RR_1"/>
    <property type="match status" value="1"/>
</dbReference>
<dbReference type="PANTHER" id="PTHR10380:SF196">
    <property type="entry name" value="CUTICULAR PROTEIN 72EA"/>
    <property type="match status" value="1"/>
</dbReference>